<dbReference type="GO" id="GO:0016874">
    <property type="term" value="F:ligase activity"/>
    <property type="evidence" value="ECO:0007669"/>
    <property type="project" value="UniProtKB-KW"/>
</dbReference>
<dbReference type="Gene3D" id="3.30.470.20">
    <property type="entry name" value="ATP-grasp fold, B domain"/>
    <property type="match status" value="1"/>
</dbReference>
<reference evidence="3 4" key="1">
    <citation type="submission" date="2019-02" db="EMBL/GenBank/DDBJ databases">
        <title>Deep-cultivation of Planctomycetes and their phenomic and genomic characterization uncovers novel biology.</title>
        <authorList>
            <person name="Wiegand S."/>
            <person name="Jogler M."/>
            <person name="Boedeker C."/>
            <person name="Pinto D."/>
            <person name="Vollmers J."/>
            <person name="Rivas-Marin E."/>
            <person name="Kohn T."/>
            <person name="Peeters S.H."/>
            <person name="Heuer A."/>
            <person name="Rast P."/>
            <person name="Oberbeckmann S."/>
            <person name="Bunk B."/>
            <person name="Jeske O."/>
            <person name="Meyerdierks A."/>
            <person name="Storesund J.E."/>
            <person name="Kallscheuer N."/>
            <person name="Luecker S."/>
            <person name="Lage O.M."/>
            <person name="Pohl T."/>
            <person name="Merkel B.J."/>
            <person name="Hornburger P."/>
            <person name="Mueller R.-W."/>
            <person name="Bruemmer F."/>
            <person name="Labrenz M."/>
            <person name="Spormann A.M."/>
            <person name="Op den Camp H."/>
            <person name="Overmann J."/>
            <person name="Amann R."/>
            <person name="Jetten M.S.M."/>
            <person name="Mascher T."/>
            <person name="Medema M.H."/>
            <person name="Devos D.P."/>
            <person name="Kaster A.-K."/>
            <person name="Ovreas L."/>
            <person name="Rohde M."/>
            <person name="Galperin M.Y."/>
            <person name="Jogler C."/>
        </authorList>
    </citation>
    <scope>NUCLEOTIDE SEQUENCE [LARGE SCALE GENOMIC DNA]</scope>
    <source>
        <strain evidence="3 4">Q31a</strain>
    </source>
</reference>
<dbReference type="Gene3D" id="3.40.50.20">
    <property type="match status" value="1"/>
</dbReference>
<dbReference type="KEGG" id="ahel:Q31a_22010"/>
<evidence type="ECO:0000313" key="3">
    <source>
        <dbReference type="EMBL" id="QDV23891.1"/>
    </source>
</evidence>
<dbReference type="Gene3D" id="3.30.1490.20">
    <property type="entry name" value="ATP-grasp fold, A domain"/>
    <property type="match status" value="1"/>
</dbReference>
<dbReference type="PANTHER" id="PTHR39217">
    <property type="match status" value="1"/>
</dbReference>
<sequence length="254" mass="28477">MVWDEPNTDWTQFDAVVIRSPWGYQRNPQKFLQTLREIEAVGTPLLNPLRICQWNIDKNYLRKLGEQGHPIVPTLWFNRLAADELPHIFEQLGSAQIVVKPTVGAGAEDTYSLNRDDPLGWQAALDAFALSPLMVQPFVQSVVTHGEFSLIYFGGRFSHAIVKKPKPKDFRVQEEHGGALNAIEADTELLRAAEGILSTVGQKLLYARVDLVLLEDGAPALMELELIEPSLYFSYAPLAATRFAETLVEMLADF</sequence>
<keyword evidence="3" id="KW-0436">Ligase</keyword>
<dbReference type="PROSITE" id="PS50975">
    <property type="entry name" value="ATP_GRASP"/>
    <property type="match status" value="1"/>
</dbReference>
<protein>
    <submittedName>
        <fullName evidence="3">Cycloserine biosynthesis protein DcsG</fullName>
        <ecNumber evidence="3">6.3.3.5</ecNumber>
    </submittedName>
</protein>
<dbReference type="InterPro" id="IPR013815">
    <property type="entry name" value="ATP_grasp_subdomain_1"/>
</dbReference>
<dbReference type="AlphaFoldDB" id="A0A518G5M1"/>
<dbReference type="InterPro" id="IPR053191">
    <property type="entry name" value="DcsG_Biosynth_Enzyme"/>
</dbReference>
<organism evidence="3 4">
    <name type="scientific">Aureliella helgolandensis</name>
    <dbReference type="NCBI Taxonomy" id="2527968"/>
    <lineage>
        <taxon>Bacteria</taxon>
        <taxon>Pseudomonadati</taxon>
        <taxon>Planctomycetota</taxon>
        <taxon>Planctomycetia</taxon>
        <taxon>Pirellulales</taxon>
        <taxon>Pirellulaceae</taxon>
        <taxon>Aureliella</taxon>
    </lineage>
</organism>
<gene>
    <name evidence="3" type="primary">dcsG</name>
    <name evidence="3" type="ORF">Q31a_22010</name>
</gene>
<feature type="domain" description="ATP-grasp" evidence="2">
    <location>
        <begin position="61"/>
        <end position="252"/>
    </location>
</feature>
<evidence type="ECO:0000313" key="4">
    <source>
        <dbReference type="Proteomes" id="UP000318017"/>
    </source>
</evidence>
<name>A0A518G5M1_9BACT</name>
<dbReference type="EMBL" id="CP036298">
    <property type="protein sequence ID" value="QDV23891.1"/>
    <property type="molecule type" value="Genomic_DNA"/>
</dbReference>
<dbReference type="InterPro" id="IPR011761">
    <property type="entry name" value="ATP-grasp"/>
</dbReference>
<dbReference type="GO" id="GO:0046872">
    <property type="term" value="F:metal ion binding"/>
    <property type="evidence" value="ECO:0007669"/>
    <property type="project" value="InterPro"/>
</dbReference>
<evidence type="ECO:0000259" key="2">
    <source>
        <dbReference type="PROSITE" id="PS50975"/>
    </source>
</evidence>
<keyword evidence="1" id="KW-0547">Nucleotide-binding</keyword>
<keyword evidence="4" id="KW-1185">Reference proteome</keyword>
<accession>A0A518G5M1</accession>
<keyword evidence="1" id="KW-0067">ATP-binding</keyword>
<dbReference type="PANTHER" id="PTHR39217:SF1">
    <property type="entry name" value="GLUTATHIONE SYNTHETASE"/>
    <property type="match status" value="1"/>
</dbReference>
<dbReference type="EC" id="6.3.3.5" evidence="3"/>
<dbReference type="GO" id="GO:0005524">
    <property type="term" value="F:ATP binding"/>
    <property type="evidence" value="ECO:0007669"/>
    <property type="project" value="UniProtKB-UniRule"/>
</dbReference>
<evidence type="ECO:0000256" key="1">
    <source>
        <dbReference type="PROSITE-ProRule" id="PRU00409"/>
    </source>
</evidence>
<dbReference type="Proteomes" id="UP000318017">
    <property type="component" value="Chromosome"/>
</dbReference>
<proteinExistence type="predicted"/>
<dbReference type="SUPFAM" id="SSF56059">
    <property type="entry name" value="Glutathione synthetase ATP-binding domain-like"/>
    <property type="match status" value="1"/>
</dbReference>